<dbReference type="Gene3D" id="3.40.50.850">
    <property type="entry name" value="Isochorismatase-like"/>
    <property type="match status" value="1"/>
</dbReference>
<dbReference type="CDD" id="cd00431">
    <property type="entry name" value="cysteine_hydrolases"/>
    <property type="match status" value="1"/>
</dbReference>
<feature type="domain" description="Isochorismatase-like" evidence="2">
    <location>
        <begin position="17"/>
        <end position="193"/>
    </location>
</feature>
<organism evidence="3 4">
    <name type="scientific">Paralimibaculum aggregatum</name>
    <dbReference type="NCBI Taxonomy" id="3036245"/>
    <lineage>
        <taxon>Bacteria</taxon>
        <taxon>Pseudomonadati</taxon>
        <taxon>Pseudomonadota</taxon>
        <taxon>Alphaproteobacteria</taxon>
        <taxon>Rhodobacterales</taxon>
        <taxon>Paracoccaceae</taxon>
        <taxon>Paralimibaculum</taxon>
    </lineage>
</organism>
<gene>
    <name evidence="3" type="ORF">LNKW23_23780</name>
</gene>
<sequence>MANAKPPVRALIEGNPALVVIDIQAGTFVGQDGDARAIDHMPGYAGRMLAARQAIDAARAAGIPVIFIQEVHRPDMVDFGRELDGSEDVHCLEDNPNTALAVAQMGVRPDDYHIRKRRYSAFFGTDFEILLRGLKIDTLLLCGGLTDVCVHYTFVDGHQSDYFCRVIEDCVAGSCIEAHEAALRAMEYLQRGARRSLAETVEAMRAHGARAA</sequence>
<evidence type="ECO:0000313" key="3">
    <source>
        <dbReference type="EMBL" id="GMG83165.1"/>
    </source>
</evidence>
<protein>
    <recommendedName>
        <fullName evidence="2">Isochorismatase-like domain-containing protein</fullName>
    </recommendedName>
</protein>
<evidence type="ECO:0000313" key="4">
    <source>
        <dbReference type="Proteomes" id="UP001239909"/>
    </source>
</evidence>
<reference evidence="3 4" key="1">
    <citation type="submission" date="2023-04" db="EMBL/GenBank/DDBJ databases">
        <title>Marinoamorphus aggregata gen. nov., sp. Nov., isolate from tissue of brittle star Ophioplocus japonicus.</title>
        <authorList>
            <person name="Kawano K."/>
            <person name="Sawayama S."/>
            <person name="Nakagawa S."/>
        </authorList>
    </citation>
    <scope>NUCLEOTIDE SEQUENCE [LARGE SCALE GENOMIC DNA]</scope>
    <source>
        <strain evidence="3 4">NKW23</strain>
    </source>
</reference>
<name>A0ABQ6LLK7_9RHOB</name>
<evidence type="ECO:0000256" key="1">
    <source>
        <dbReference type="ARBA" id="ARBA00022801"/>
    </source>
</evidence>
<dbReference type="InterPro" id="IPR000868">
    <property type="entry name" value="Isochorismatase-like_dom"/>
</dbReference>
<dbReference type="PANTHER" id="PTHR43540:SF6">
    <property type="entry name" value="ISOCHORISMATASE-LIKE DOMAIN-CONTAINING PROTEIN"/>
    <property type="match status" value="1"/>
</dbReference>
<keyword evidence="4" id="KW-1185">Reference proteome</keyword>
<comment type="caution">
    <text evidence="3">The sequence shown here is derived from an EMBL/GenBank/DDBJ whole genome shotgun (WGS) entry which is preliminary data.</text>
</comment>
<proteinExistence type="predicted"/>
<dbReference type="InterPro" id="IPR036380">
    <property type="entry name" value="Isochorismatase-like_sf"/>
</dbReference>
<dbReference type="InterPro" id="IPR050272">
    <property type="entry name" value="Isochorismatase-like_hydrls"/>
</dbReference>
<evidence type="ECO:0000259" key="2">
    <source>
        <dbReference type="Pfam" id="PF00857"/>
    </source>
</evidence>
<dbReference type="EMBL" id="BSYI01000016">
    <property type="protein sequence ID" value="GMG83165.1"/>
    <property type="molecule type" value="Genomic_DNA"/>
</dbReference>
<dbReference type="PANTHER" id="PTHR43540">
    <property type="entry name" value="PEROXYUREIDOACRYLATE/UREIDOACRYLATE AMIDOHYDROLASE-RELATED"/>
    <property type="match status" value="1"/>
</dbReference>
<dbReference type="SUPFAM" id="SSF52499">
    <property type="entry name" value="Isochorismatase-like hydrolases"/>
    <property type="match status" value="1"/>
</dbReference>
<accession>A0ABQ6LLK7</accession>
<dbReference type="Pfam" id="PF00857">
    <property type="entry name" value="Isochorismatase"/>
    <property type="match status" value="1"/>
</dbReference>
<dbReference type="RefSeq" id="WP_285671965.1">
    <property type="nucleotide sequence ID" value="NZ_BSYI01000016.1"/>
</dbReference>
<dbReference type="Proteomes" id="UP001239909">
    <property type="component" value="Unassembled WGS sequence"/>
</dbReference>
<keyword evidence="1" id="KW-0378">Hydrolase</keyword>